<name>A0A232LNW9_9EURO</name>
<feature type="transmembrane region" description="Helical" evidence="2">
    <location>
        <begin position="170"/>
        <end position="199"/>
    </location>
</feature>
<evidence type="ECO:0000259" key="3">
    <source>
        <dbReference type="Pfam" id="PF24840"/>
    </source>
</evidence>
<evidence type="ECO:0000256" key="1">
    <source>
        <dbReference type="SAM" id="MobiDB-lite"/>
    </source>
</evidence>
<comment type="caution">
    <text evidence="4">The sequence shown here is derived from an EMBL/GenBank/DDBJ whole genome shotgun (WGS) entry which is preliminary data.</text>
</comment>
<dbReference type="OrthoDB" id="2344312at2759"/>
<dbReference type="PANTHER" id="PTHR35393">
    <property type="entry name" value="CHROMOSOME 1, WHOLE GENOME SHOTGUN SEQUENCE"/>
    <property type="match status" value="1"/>
</dbReference>
<dbReference type="PANTHER" id="PTHR35393:SF1">
    <property type="entry name" value="SNOAL-LIKE DOMAIN-CONTAINING PROTEIN"/>
    <property type="match status" value="1"/>
</dbReference>
<dbReference type="InterPro" id="IPR057514">
    <property type="entry name" value="NTF2_SigF"/>
</dbReference>
<evidence type="ECO:0000313" key="4">
    <source>
        <dbReference type="EMBL" id="OXV05853.1"/>
    </source>
</evidence>
<dbReference type="AlphaFoldDB" id="A0A232LNW9"/>
<keyword evidence="2" id="KW-0472">Membrane</keyword>
<feature type="transmembrane region" description="Helical" evidence="2">
    <location>
        <begin position="82"/>
        <end position="102"/>
    </location>
</feature>
<feature type="region of interest" description="Disordered" evidence="1">
    <location>
        <begin position="128"/>
        <end position="148"/>
    </location>
</feature>
<reference evidence="4 5" key="1">
    <citation type="journal article" date="2015" name="Environ. Microbiol.">
        <title>Metagenome sequence of Elaphomyces granulatus from sporocarp tissue reveals Ascomycota ectomycorrhizal fingerprints of genome expansion and a Proteobacteria-rich microbiome.</title>
        <authorList>
            <person name="Quandt C.A."/>
            <person name="Kohler A."/>
            <person name="Hesse C.N."/>
            <person name="Sharpton T.J."/>
            <person name="Martin F."/>
            <person name="Spatafora J.W."/>
        </authorList>
    </citation>
    <scope>NUCLEOTIDE SEQUENCE [LARGE SCALE GENOMIC DNA]</scope>
    <source>
        <strain evidence="4 5">OSC145934</strain>
    </source>
</reference>
<feature type="compositionally biased region" description="Polar residues" evidence="1">
    <location>
        <begin position="128"/>
        <end position="140"/>
    </location>
</feature>
<feature type="domain" description="SigF-like NTF2-like" evidence="3">
    <location>
        <begin position="150"/>
        <end position="197"/>
    </location>
</feature>
<sequence length="231" mass="26463">MEDPVREIPTVIGLLTRSPPSVQRATIEKFFVPSAAFSQPFCHVWSFDGSRWFIVMIYRFYKIMSPRVDMEIKSIAFDEQQLKLYVTMSQCFSIIVIPFYVAPVTLTTILTLTTNPFDDSGRHRDYQQLPSEAHTTSTSRSENEDGDRPQRYYIASQEDLYQTSEFVKFFLPYGIGVVLVMVWHAFSTAGCVLGAVFLWPVAWLEERMFGPLRGQLMTGVEAMPKRNGNSL</sequence>
<gene>
    <name evidence="4" type="ORF">Egran_06380</name>
</gene>
<keyword evidence="5" id="KW-1185">Reference proteome</keyword>
<protein>
    <recommendedName>
        <fullName evidence="3">SigF-like NTF2-like domain-containing protein</fullName>
    </recommendedName>
</protein>
<evidence type="ECO:0000256" key="2">
    <source>
        <dbReference type="SAM" id="Phobius"/>
    </source>
</evidence>
<proteinExistence type="predicted"/>
<feature type="domain" description="SigF-like NTF2-like" evidence="3">
    <location>
        <begin position="1"/>
        <end position="115"/>
    </location>
</feature>
<dbReference type="EMBL" id="NPHW01006382">
    <property type="protein sequence ID" value="OXV05853.1"/>
    <property type="molecule type" value="Genomic_DNA"/>
</dbReference>
<accession>A0A232LNW9</accession>
<evidence type="ECO:0000313" key="5">
    <source>
        <dbReference type="Proteomes" id="UP000243515"/>
    </source>
</evidence>
<keyword evidence="2" id="KW-0812">Transmembrane</keyword>
<dbReference type="Pfam" id="PF24840">
    <property type="entry name" value="NTF2_SigF"/>
    <property type="match status" value="2"/>
</dbReference>
<organism evidence="4 5">
    <name type="scientific">Elaphomyces granulatus</name>
    <dbReference type="NCBI Taxonomy" id="519963"/>
    <lineage>
        <taxon>Eukaryota</taxon>
        <taxon>Fungi</taxon>
        <taxon>Dikarya</taxon>
        <taxon>Ascomycota</taxon>
        <taxon>Pezizomycotina</taxon>
        <taxon>Eurotiomycetes</taxon>
        <taxon>Eurotiomycetidae</taxon>
        <taxon>Eurotiales</taxon>
        <taxon>Elaphomycetaceae</taxon>
        <taxon>Elaphomyces</taxon>
    </lineage>
</organism>
<dbReference type="Proteomes" id="UP000243515">
    <property type="component" value="Unassembled WGS sequence"/>
</dbReference>
<keyword evidence="2" id="KW-1133">Transmembrane helix</keyword>